<evidence type="ECO:0000256" key="1">
    <source>
        <dbReference type="SAM" id="MobiDB-lite"/>
    </source>
</evidence>
<feature type="region of interest" description="Disordered" evidence="1">
    <location>
        <begin position="350"/>
        <end position="370"/>
    </location>
</feature>
<sequence>MVAEMVASAVVGETICRISSFVIDQPEQKSSEKAKIDKERLEMAHIKMEAALHLSSKWQITEVPVLRWRRKLKRAAQECDNALHHCKQQALEDEEMRRSSFLERIAQAAKSYVSSFNRRSKAGVDESSSTCVDIRRLEWFAEGSSDFLKMVEFGRTSGRQYMFFNPLIGDLLAGKRLRYQALQGGRLYNLRMRPARFAERGVEALVWFDIKDFKEPAKSVNFRIMLRLSESSDIFGIIIKCLRSATPHFMTAAEDVRGELIQLPTQDFSRVSHTPYAENQYWEDVHSTLTHCLRPDPLCCNGHEHDPLATFSNDGTKASPSSTSTLPSMYPEEVIVLHWHCYVELSDEQKSQQLGASENGRRIRRRRTPNSGQALKLEVIVIPHDSPVVMEPAAERYALEVIDGKEQESVYKNASIQDVDEKLLPKAMDHLSQNYQSSRYQMCLMSRHGTAHLCVEKTTTQSRGRNKSSDKKHEEFAAEDISEASRDILKLWVVRASDKLHGSFSSWIVNPYVL</sequence>
<dbReference type="EMBL" id="JAUUTY010000006">
    <property type="protein sequence ID" value="KAK1618481.1"/>
    <property type="molecule type" value="Genomic_DNA"/>
</dbReference>
<keyword evidence="3" id="KW-1185">Reference proteome</keyword>
<dbReference type="InterPro" id="IPR013181">
    <property type="entry name" value="DUF1719"/>
</dbReference>
<comment type="caution">
    <text evidence="2">The sequence shown here is derived from an EMBL/GenBank/DDBJ whole genome shotgun (WGS) entry which is preliminary data.</text>
</comment>
<dbReference type="SMART" id="SM01157">
    <property type="entry name" value="DUF1719"/>
    <property type="match status" value="1"/>
</dbReference>
<dbReference type="PANTHER" id="PTHR33377">
    <property type="entry name" value="OS10G0134700 PROTEIN-RELATED"/>
    <property type="match status" value="1"/>
</dbReference>
<gene>
    <name evidence="2" type="ORF">QYE76_023998</name>
</gene>
<protein>
    <submittedName>
        <fullName evidence="2">Uncharacterized protein</fullName>
    </submittedName>
</protein>
<organism evidence="2 3">
    <name type="scientific">Lolium multiflorum</name>
    <name type="common">Italian ryegrass</name>
    <name type="synonym">Lolium perenne subsp. multiflorum</name>
    <dbReference type="NCBI Taxonomy" id="4521"/>
    <lineage>
        <taxon>Eukaryota</taxon>
        <taxon>Viridiplantae</taxon>
        <taxon>Streptophyta</taxon>
        <taxon>Embryophyta</taxon>
        <taxon>Tracheophyta</taxon>
        <taxon>Spermatophyta</taxon>
        <taxon>Magnoliopsida</taxon>
        <taxon>Liliopsida</taxon>
        <taxon>Poales</taxon>
        <taxon>Poaceae</taxon>
        <taxon>BOP clade</taxon>
        <taxon>Pooideae</taxon>
        <taxon>Poodae</taxon>
        <taxon>Poeae</taxon>
        <taxon>Poeae Chloroplast Group 2 (Poeae type)</taxon>
        <taxon>Loliodinae</taxon>
        <taxon>Loliinae</taxon>
        <taxon>Lolium</taxon>
    </lineage>
</organism>
<accession>A0AAD8RCU9</accession>
<evidence type="ECO:0000313" key="2">
    <source>
        <dbReference type="EMBL" id="KAK1618481.1"/>
    </source>
</evidence>
<dbReference type="Pfam" id="PF08224">
    <property type="entry name" value="DUF1719"/>
    <property type="match status" value="1"/>
</dbReference>
<dbReference type="PANTHER" id="PTHR33377:SF95">
    <property type="entry name" value="EXPRESSED PROTEIN"/>
    <property type="match status" value="1"/>
</dbReference>
<proteinExistence type="predicted"/>
<reference evidence="2" key="1">
    <citation type="submission" date="2023-07" db="EMBL/GenBank/DDBJ databases">
        <title>A chromosome-level genome assembly of Lolium multiflorum.</title>
        <authorList>
            <person name="Chen Y."/>
            <person name="Copetti D."/>
            <person name="Kolliker R."/>
            <person name="Studer B."/>
        </authorList>
    </citation>
    <scope>NUCLEOTIDE SEQUENCE</scope>
    <source>
        <strain evidence="2">02402/16</strain>
        <tissue evidence="2">Leaf</tissue>
    </source>
</reference>
<dbReference type="AlphaFoldDB" id="A0AAD8RCU9"/>
<evidence type="ECO:0000313" key="3">
    <source>
        <dbReference type="Proteomes" id="UP001231189"/>
    </source>
</evidence>
<name>A0AAD8RCU9_LOLMU</name>
<dbReference type="Proteomes" id="UP001231189">
    <property type="component" value="Unassembled WGS sequence"/>
</dbReference>